<gene>
    <name evidence="1" type="ORF">HUK38_06690</name>
</gene>
<evidence type="ECO:0000313" key="1">
    <source>
        <dbReference type="EMBL" id="MBB1125918.1"/>
    </source>
</evidence>
<sequence length="49" mass="5567">MFNHNEHLVTLRLPRPAMLPDSAIKGAMRGMLSSVDDFVTAKQQEIDRE</sequence>
<comment type="caution">
    <text evidence="1">The sequence shown here is derived from an EMBL/GenBank/DDBJ whole genome shotgun (WGS) entry which is preliminary data.</text>
</comment>
<name>A0A839HFB9_9GAMM</name>
<proteinExistence type="predicted"/>
<evidence type="ECO:0000313" key="2">
    <source>
        <dbReference type="Proteomes" id="UP000548632"/>
    </source>
</evidence>
<accession>A0A839HFB9</accession>
<keyword evidence="2" id="KW-1185">Reference proteome</keyword>
<dbReference type="RefSeq" id="WP_182583545.1">
    <property type="nucleotide sequence ID" value="NZ_JABVCQ010000011.1"/>
</dbReference>
<organism evidence="1 2">
    <name type="scientific">Thiospirillum jenense</name>
    <dbReference type="NCBI Taxonomy" id="1653858"/>
    <lineage>
        <taxon>Bacteria</taxon>
        <taxon>Pseudomonadati</taxon>
        <taxon>Pseudomonadota</taxon>
        <taxon>Gammaproteobacteria</taxon>
        <taxon>Chromatiales</taxon>
        <taxon>Chromatiaceae</taxon>
        <taxon>Thiospirillum</taxon>
    </lineage>
</organism>
<reference evidence="1 2" key="1">
    <citation type="journal article" date="2020" name="Arch. Microbiol.">
        <title>The genome sequence of the giant phototrophic gammaproteobacterium Thiospirillum jenense gives insight into its physiological properties and phylogenetic relationships.</title>
        <authorList>
            <person name="Imhoff J.F."/>
            <person name="Meyer T.E."/>
            <person name="Kyndt J.A."/>
        </authorList>
    </citation>
    <scope>NUCLEOTIDE SEQUENCE [LARGE SCALE GENOMIC DNA]</scope>
    <source>
        <strain evidence="1 2">DSM 216</strain>
    </source>
</reference>
<protein>
    <submittedName>
        <fullName evidence="1">Uncharacterized protein</fullName>
    </submittedName>
</protein>
<dbReference type="AlphaFoldDB" id="A0A839HFB9"/>
<dbReference type="EMBL" id="JABVCQ010000011">
    <property type="protein sequence ID" value="MBB1125918.1"/>
    <property type="molecule type" value="Genomic_DNA"/>
</dbReference>
<dbReference type="Proteomes" id="UP000548632">
    <property type="component" value="Unassembled WGS sequence"/>
</dbReference>